<evidence type="ECO:0000256" key="5">
    <source>
        <dbReference type="ARBA" id="ARBA00024867"/>
    </source>
</evidence>
<dbReference type="SMART" id="SM00448">
    <property type="entry name" value="REC"/>
    <property type="match status" value="1"/>
</dbReference>
<dbReference type="PROSITE" id="PS01124">
    <property type="entry name" value="HTH_ARAC_FAMILY_2"/>
    <property type="match status" value="1"/>
</dbReference>
<proteinExistence type="predicted"/>
<name>A0A1M4Y4F2_9CLOT</name>
<dbReference type="PRINTS" id="PR00032">
    <property type="entry name" value="HTHARAC"/>
</dbReference>
<dbReference type="InterPro" id="IPR018062">
    <property type="entry name" value="HTH_AraC-typ_CS"/>
</dbReference>
<dbReference type="InterPro" id="IPR009057">
    <property type="entry name" value="Homeodomain-like_sf"/>
</dbReference>
<dbReference type="Proteomes" id="UP000184245">
    <property type="component" value="Unassembled WGS sequence"/>
</dbReference>
<evidence type="ECO:0000313" key="9">
    <source>
        <dbReference type="EMBL" id="SHF00684.1"/>
    </source>
</evidence>
<dbReference type="InterPro" id="IPR011006">
    <property type="entry name" value="CheY-like_superfamily"/>
</dbReference>
<keyword evidence="3 9" id="KW-0238">DNA-binding</keyword>
<dbReference type="SUPFAM" id="SSF52172">
    <property type="entry name" value="CheY-like"/>
    <property type="match status" value="1"/>
</dbReference>
<feature type="domain" description="HTH araC/xylS-type" evidence="7">
    <location>
        <begin position="429"/>
        <end position="527"/>
    </location>
</feature>
<dbReference type="SUPFAM" id="SSF46689">
    <property type="entry name" value="Homeodomain-like"/>
    <property type="match status" value="2"/>
</dbReference>
<dbReference type="InterPro" id="IPR020449">
    <property type="entry name" value="Tscrpt_reg_AraC-type_HTH"/>
</dbReference>
<comment type="function">
    <text evidence="5">May play the central regulatory role in sporulation. It may be an element of the effector pathway responsible for the activation of sporulation genes in response to nutritional stress. Spo0A may act in concert with spo0H (a sigma factor) to control the expression of some genes that are critical to the sporulation process.</text>
</comment>
<evidence type="ECO:0000259" key="8">
    <source>
        <dbReference type="PROSITE" id="PS50110"/>
    </source>
</evidence>
<dbReference type="PROSITE" id="PS00041">
    <property type="entry name" value="HTH_ARAC_FAMILY_1"/>
    <property type="match status" value="1"/>
</dbReference>
<organism evidence="9 10">
    <name type="scientific">Lactonifactor longoviformis DSM 17459</name>
    <dbReference type="NCBI Taxonomy" id="1122155"/>
    <lineage>
        <taxon>Bacteria</taxon>
        <taxon>Bacillati</taxon>
        <taxon>Bacillota</taxon>
        <taxon>Clostridia</taxon>
        <taxon>Eubacteriales</taxon>
        <taxon>Clostridiaceae</taxon>
        <taxon>Lactonifactor</taxon>
    </lineage>
</organism>
<keyword evidence="6" id="KW-0597">Phosphoprotein</keyword>
<dbReference type="Gene3D" id="1.10.10.60">
    <property type="entry name" value="Homeodomain-like"/>
    <property type="match status" value="2"/>
</dbReference>
<dbReference type="AlphaFoldDB" id="A0A1M4Y4F2"/>
<dbReference type="EMBL" id="FQVI01000010">
    <property type="protein sequence ID" value="SHF00684.1"/>
    <property type="molecule type" value="Genomic_DNA"/>
</dbReference>
<dbReference type="OrthoDB" id="342399at2"/>
<dbReference type="PROSITE" id="PS50110">
    <property type="entry name" value="RESPONSE_REGULATORY"/>
    <property type="match status" value="1"/>
</dbReference>
<evidence type="ECO:0000256" key="4">
    <source>
        <dbReference type="ARBA" id="ARBA00023163"/>
    </source>
</evidence>
<evidence type="ECO:0000256" key="3">
    <source>
        <dbReference type="ARBA" id="ARBA00023125"/>
    </source>
</evidence>
<keyword evidence="10" id="KW-1185">Reference proteome</keyword>
<feature type="modified residue" description="4-aspartylphosphate" evidence="6">
    <location>
        <position position="59"/>
    </location>
</feature>
<dbReference type="CDD" id="cd17536">
    <property type="entry name" value="REC_YesN-like"/>
    <property type="match status" value="1"/>
</dbReference>
<dbReference type="InterPro" id="IPR018060">
    <property type="entry name" value="HTH_AraC"/>
</dbReference>
<evidence type="ECO:0000256" key="6">
    <source>
        <dbReference type="PROSITE-ProRule" id="PRU00169"/>
    </source>
</evidence>
<sequence length="533" mass="62282">MEKQKYKILIADDEFWTREKLRQMIEWDRYSLECLEPARDGEEVLKRLEEEEPDILITDINMPFINGVELLEIVKEKYPEIVAFVVSGYDDFEYVRGTFLSGAIHYLVKPVTKIDLVNAIVKALEIISERENEKLKLLKAASLIQDREFSQLIEKEEVPYVPNLSMNSGIELAGMSLMLIKIHNLSAVIKYNDYDMNLFSYNIKKEIHRIIHTDEIIIFNHIYRSNEFIVITELGSRELVKLAERLRIYFSKFPGTCLTFCISGHSYSMDSIHMAYVESVALLMTRTYCKKDEIILSEKKDEMNKDRRNARFTGEQEKRIQNFLKSQNAAALTKVVLEEIGLRRCEKETWGYLEVRQTVKQVMNVFADFAMQEQRHKQAVDIDSLMESADKAVESLDGEAVCEAVQNMIEYLVPDRKEAPTDTMRGIVRQAAAYIDGHYFEDLTLDSLAKAYNVENSYFSKMFRQEIGENLILYITKKRISKAKEYMAESDINLTEIAFMVGYDDYTYFSRVFKKNEGISPREYRNRHLEDEH</sequence>
<dbReference type="Pfam" id="PF12833">
    <property type="entry name" value="HTH_18"/>
    <property type="match status" value="1"/>
</dbReference>
<dbReference type="STRING" id="1122155.SAMN02745158_02250"/>
<dbReference type="GO" id="GO:0000160">
    <property type="term" value="P:phosphorelay signal transduction system"/>
    <property type="evidence" value="ECO:0007669"/>
    <property type="project" value="InterPro"/>
</dbReference>
<protein>
    <recommendedName>
        <fullName evidence="1">Stage 0 sporulation protein A homolog</fullName>
    </recommendedName>
</protein>
<dbReference type="PANTHER" id="PTHR43280">
    <property type="entry name" value="ARAC-FAMILY TRANSCRIPTIONAL REGULATOR"/>
    <property type="match status" value="1"/>
</dbReference>
<feature type="domain" description="Response regulatory" evidence="8">
    <location>
        <begin position="7"/>
        <end position="124"/>
    </location>
</feature>
<evidence type="ECO:0000313" key="10">
    <source>
        <dbReference type="Proteomes" id="UP000184245"/>
    </source>
</evidence>
<accession>A0A1M4Y4F2</accession>
<dbReference type="GO" id="GO:0043565">
    <property type="term" value="F:sequence-specific DNA binding"/>
    <property type="evidence" value="ECO:0007669"/>
    <property type="project" value="InterPro"/>
</dbReference>
<dbReference type="SMART" id="SM00342">
    <property type="entry name" value="HTH_ARAC"/>
    <property type="match status" value="1"/>
</dbReference>
<evidence type="ECO:0000256" key="1">
    <source>
        <dbReference type="ARBA" id="ARBA00018672"/>
    </source>
</evidence>
<evidence type="ECO:0000259" key="7">
    <source>
        <dbReference type="PROSITE" id="PS01124"/>
    </source>
</evidence>
<evidence type="ECO:0000256" key="2">
    <source>
        <dbReference type="ARBA" id="ARBA00023015"/>
    </source>
</evidence>
<dbReference type="InterPro" id="IPR001789">
    <property type="entry name" value="Sig_transdc_resp-reg_receiver"/>
</dbReference>
<dbReference type="Pfam" id="PF00072">
    <property type="entry name" value="Response_reg"/>
    <property type="match status" value="1"/>
</dbReference>
<dbReference type="GO" id="GO:0003700">
    <property type="term" value="F:DNA-binding transcription factor activity"/>
    <property type="evidence" value="ECO:0007669"/>
    <property type="project" value="InterPro"/>
</dbReference>
<dbReference type="Gene3D" id="3.40.50.2300">
    <property type="match status" value="1"/>
</dbReference>
<dbReference type="RefSeq" id="WP_072851728.1">
    <property type="nucleotide sequence ID" value="NZ_FQVI01000010.1"/>
</dbReference>
<keyword evidence="4" id="KW-0804">Transcription</keyword>
<keyword evidence="2" id="KW-0805">Transcription regulation</keyword>
<gene>
    <name evidence="9" type="ORF">SAMN02745158_02250</name>
</gene>
<reference evidence="9 10" key="1">
    <citation type="submission" date="2016-11" db="EMBL/GenBank/DDBJ databases">
        <authorList>
            <person name="Jaros S."/>
            <person name="Januszkiewicz K."/>
            <person name="Wedrychowicz H."/>
        </authorList>
    </citation>
    <scope>NUCLEOTIDE SEQUENCE [LARGE SCALE GENOMIC DNA]</scope>
    <source>
        <strain evidence="9 10">DSM 17459</strain>
    </source>
</reference>
<dbReference type="PANTHER" id="PTHR43280:SF28">
    <property type="entry name" value="HTH-TYPE TRANSCRIPTIONAL ACTIVATOR RHAS"/>
    <property type="match status" value="1"/>
</dbReference>